<feature type="compositionally biased region" description="Polar residues" evidence="5">
    <location>
        <begin position="535"/>
        <end position="544"/>
    </location>
</feature>
<dbReference type="PANTHER" id="PTHR47793">
    <property type="entry name" value="HISTONE DEACETYLASE COMPLEX SUBUNIT CTI6"/>
    <property type="match status" value="1"/>
</dbReference>
<dbReference type="Gramene" id="CDF37186">
    <property type="protein sequence ID" value="CDF37186"/>
    <property type="gene ID" value="CHC_T00005143001"/>
</dbReference>
<feature type="region of interest" description="Disordered" evidence="5">
    <location>
        <begin position="416"/>
        <end position="600"/>
    </location>
</feature>
<evidence type="ECO:0000259" key="6">
    <source>
        <dbReference type="PROSITE" id="PS50016"/>
    </source>
</evidence>
<organism evidence="7 8">
    <name type="scientific">Chondrus crispus</name>
    <name type="common">Carrageen Irish moss</name>
    <name type="synonym">Polymorpha crispa</name>
    <dbReference type="NCBI Taxonomy" id="2769"/>
    <lineage>
        <taxon>Eukaryota</taxon>
        <taxon>Rhodophyta</taxon>
        <taxon>Florideophyceae</taxon>
        <taxon>Rhodymeniophycidae</taxon>
        <taxon>Gigartinales</taxon>
        <taxon>Gigartinaceae</taxon>
        <taxon>Chondrus</taxon>
    </lineage>
</organism>
<feature type="compositionally biased region" description="Basic residues" evidence="5">
    <location>
        <begin position="1210"/>
        <end position="1222"/>
    </location>
</feature>
<feature type="compositionally biased region" description="Basic and acidic residues" evidence="5">
    <location>
        <begin position="973"/>
        <end position="999"/>
    </location>
</feature>
<evidence type="ECO:0000313" key="8">
    <source>
        <dbReference type="Proteomes" id="UP000012073"/>
    </source>
</evidence>
<feature type="compositionally biased region" description="Low complexity" evidence="5">
    <location>
        <begin position="1540"/>
        <end position="1549"/>
    </location>
</feature>
<accession>R7QI87</accession>
<evidence type="ECO:0000256" key="5">
    <source>
        <dbReference type="SAM" id="MobiDB-lite"/>
    </source>
</evidence>
<feature type="compositionally biased region" description="Polar residues" evidence="5">
    <location>
        <begin position="946"/>
        <end position="960"/>
    </location>
</feature>
<dbReference type="OrthoDB" id="79252at2759"/>
<feature type="compositionally biased region" description="Pro residues" evidence="5">
    <location>
        <begin position="92"/>
        <end position="106"/>
    </location>
</feature>
<keyword evidence="3" id="KW-0862">Zinc</keyword>
<keyword evidence="1" id="KW-0479">Metal-binding</keyword>
<dbReference type="InterPro" id="IPR011011">
    <property type="entry name" value="Znf_FYVE_PHD"/>
</dbReference>
<dbReference type="EMBL" id="HG001818">
    <property type="protein sequence ID" value="CDF37186.1"/>
    <property type="molecule type" value="Genomic_DNA"/>
</dbReference>
<keyword evidence="2 4" id="KW-0863">Zinc-finger</keyword>
<feature type="region of interest" description="Disordered" evidence="5">
    <location>
        <begin position="1191"/>
        <end position="1289"/>
    </location>
</feature>
<dbReference type="InterPro" id="IPR019787">
    <property type="entry name" value="Znf_PHD-finger"/>
</dbReference>
<feature type="compositionally biased region" description="Polar residues" evidence="5">
    <location>
        <begin position="1373"/>
        <end position="1396"/>
    </location>
</feature>
<feature type="compositionally biased region" description="Polar residues" evidence="5">
    <location>
        <begin position="48"/>
        <end position="78"/>
    </location>
</feature>
<dbReference type="SUPFAM" id="SSF57903">
    <property type="entry name" value="FYVE/PHD zinc finger"/>
    <property type="match status" value="1"/>
</dbReference>
<feature type="compositionally biased region" description="Pro residues" evidence="5">
    <location>
        <begin position="146"/>
        <end position="160"/>
    </location>
</feature>
<sequence length="1623" mass="178649">MSDPHADAGVAGAEALLGLAAGNNVRLPSLQRLPGPPSVREPPPLELPTQNLHTNQTASNVSEPVPQSNSVFLQTPPSLSIPLHHASSQPQQQPPPDEQPKAPHPPQSSSQPHVTSMPPQSHYVASHHLPHPPPPHHPHELSHPAARPPPPAPYLPPPQSSAPGSHPMRHELPSVASLSQWAPRPPPLTDANAHYSIPPPRPAYETMHHASPPPIPSLQASSAHLSAHSHLQQSPPGWESQRALPPAHDYWPPTPPHHGYTYGHPAGYYYHQGYYHSAPPPHATATLPQPHLPAPAPSGVHVPPYSIPTTLHQPSSVMRPPSLALPVPVQHGVSGPSPHGLRTELPPVHDSHSLRAPLPSIDPSHYIMPKDDLLLVAQKRAAMSEKAVSRVPDIETAFGPALQANAKRQAEVNATLSGPARVPSPEPKPHTESQTAEHRSDPIMKNDEAVKKPRSGIFDIVNLKNKSPGRTSSDSEDEKEKKIIDQLVALPEKGTRRRQKPKQVRDSEKGSAQRENEGVKGQVSVEVVKAEISPRASQQISESTDSLDRNGASNEANGHKPLRSPQQSTPLEAALMEVERADSEKVEEEEGESEQTVCPCGSEESSGLMIACDECNTWQHSECMGIGENSKVQKYYCDRCRPEEIRPNCVAQRKYKERVLAREKAIREPTKEFDSILVGIKPLELRKHFAIDLKEKSTGRQPSKGEVFYRFATLLRSPFGKYRQSVIEGIVLLLEIPRAEVVARLDALLKRLRTKNGDKTGEEHSENINARTQSHGRTNPQKRQRPISGVLDQADAMQNMRVDLGNPGDAITDHDMTSAEHATSRAMSREERKLQQTMKLFARLEEEEQRERGKKKPRMGEAGGSPKPGQTSKVKHGLLSPPVHAPSPKSSVRHPRKDHDDRKSNVPAIQRSSEEKKVDVSLERDKPRKDSIVPKSPRLRRDQPDHLQTPQLTKTSQKGSGVSMVEPVPVTRDQTKRAREHKNNDKPEKPSARRRDSRSPDTTVPGGRRHCIQERERSQDRKKRRGGASTRESERRQSVEKAQARQDLLLDFELYVPGRSVLGSRLIPRARLSELERERIDMEVSVEFREKERRLPTKKHHLHKSLADMKRSKEWDTKAPAKRRFQAVGKDSSSSYQEAGPLPTGKAKVEFTIMRNSTPEGVHMVLISERGKLHDKGEMFDSPHLIVSCSKDKSSVVPEKEKHTGDNICLKKRGKRLSRKKKVDGLDGPSLSDTPSALSLPPQPKVPTSPQPKSPVSPNPTSPLVRPSTSSPKLTRSPMLRSLPAPVVQGTFKKEKTTLSASQPIIGATIPSFKSSRSPSPDHKALNRPVLSSGWKGSPGGGPHKNREKVEHELLKTSAFPNRLSTGIVPSMKPQSGFGQNASEGKASTESMNGNSLRPLRSTVVPEAKNGRSPNLEPKDNKMKDLHKAESPLPSPRRKPSSAVGVSDILQQRLEGFLKPSATSPRELSIGALPRSAKPLSHSSHQNFTSGRPSAYSKPQVDGSSHGALPSFSNRTIEKSKSWRSPTPVHRRPYNSYNASKGSPSSGSPLGLGGRVSPYENGHKAPFRSARMEAPRNDDSSRNGPRPTWKQYPRKNGWTGGIVKPQHQTSSEANARANRRGRQ</sequence>
<dbReference type="STRING" id="2769.R7QI87"/>
<feature type="compositionally biased region" description="Basic and acidic residues" evidence="5">
    <location>
        <begin position="1031"/>
        <end position="1043"/>
    </location>
</feature>
<dbReference type="PROSITE" id="PS01359">
    <property type="entry name" value="ZF_PHD_1"/>
    <property type="match status" value="1"/>
</dbReference>
<evidence type="ECO:0000313" key="7">
    <source>
        <dbReference type="EMBL" id="CDF37186.1"/>
    </source>
</evidence>
<feature type="region of interest" description="Disordered" evidence="5">
    <location>
        <begin position="845"/>
        <end position="1043"/>
    </location>
</feature>
<name>R7QI87_CHOCR</name>
<dbReference type="GO" id="GO:0061188">
    <property type="term" value="P:negative regulation of rDNA heterochromatin formation"/>
    <property type="evidence" value="ECO:0007669"/>
    <property type="project" value="TreeGrafter"/>
</dbReference>
<feature type="region of interest" description="Disordered" evidence="5">
    <location>
        <begin position="802"/>
        <end position="833"/>
    </location>
</feature>
<feature type="region of interest" description="Disordered" evidence="5">
    <location>
        <begin position="27"/>
        <end position="201"/>
    </location>
</feature>
<evidence type="ECO:0000256" key="3">
    <source>
        <dbReference type="ARBA" id="ARBA00022833"/>
    </source>
</evidence>
<dbReference type="GO" id="GO:0070210">
    <property type="term" value="C:Rpd3L-Expanded complex"/>
    <property type="evidence" value="ECO:0007669"/>
    <property type="project" value="TreeGrafter"/>
</dbReference>
<dbReference type="Pfam" id="PF20826">
    <property type="entry name" value="PHD_5"/>
    <property type="match status" value="1"/>
</dbReference>
<feature type="region of interest" description="Disordered" evidence="5">
    <location>
        <begin position="1310"/>
        <end position="1623"/>
    </location>
</feature>
<feature type="compositionally biased region" description="Pro residues" evidence="5">
    <location>
        <begin position="1241"/>
        <end position="1261"/>
    </location>
</feature>
<dbReference type="KEGG" id="ccp:CHC_T00005143001"/>
<dbReference type="Proteomes" id="UP000012073">
    <property type="component" value="Unassembled WGS sequence"/>
</dbReference>
<protein>
    <recommendedName>
        <fullName evidence="6">PHD-type domain-containing protein</fullName>
    </recommendedName>
</protein>
<feature type="compositionally biased region" description="Basic and acidic residues" evidence="5">
    <location>
        <begin position="1105"/>
        <end position="1119"/>
    </location>
</feature>
<feature type="compositionally biased region" description="Pro residues" evidence="5">
    <location>
        <begin position="34"/>
        <end position="46"/>
    </location>
</feature>
<dbReference type="InterPro" id="IPR001965">
    <property type="entry name" value="Znf_PHD"/>
</dbReference>
<reference evidence="8" key="1">
    <citation type="journal article" date="2013" name="Proc. Natl. Acad. Sci. U.S.A.">
        <title>Genome structure and metabolic features in the red seaweed Chondrus crispus shed light on evolution of the Archaeplastida.</title>
        <authorList>
            <person name="Collen J."/>
            <person name="Porcel B."/>
            <person name="Carre W."/>
            <person name="Ball S.G."/>
            <person name="Chaparro C."/>
            <person name="Tonon T."/>
            <person name="Barbeyron T."/>
            <person name="Michel G."/>
            <person name="Noel B."/>
            <person name="Valentin K."/>
            <person name="Elias M."/>
            <person name="Artiguenave F."/>
            <person name="Arun A."/>
            <person name="Aury J.M."/>
            <person name="Barbosa-Neto J.F."/>
            <person name="Bothwell J.H."/>
            <person name="Bouget F.Y."/>
            <person name="Brillet L."/>
            <person name="Cabello-Hurtado F."/>
            <person name="Capella-Gutierrez S."/>
            <person name="Charrier B."/>
            <person name="Cladiere L."/>
            <person name="Cock J.M."/>
            <person name="Coelho S.M."/>
            <person name="Colleoni C."/>
            <person name="Czjzek M."/>
            <person name="Da Silva C."/>
            <person name="Delage L."/>
            <person name="Denoeud F."/>
            <person name="Deschamps P."/>
            <person name="Dittami S.M."/>
            <person name="Gabaldon T."/>
            <person name="Gachon C.M."/>
            <person name="Groisillier A."/>
            <person name="Herve C."/>
            <person name="Jabbari K."/>
            <person name="Katinka M."/>
            <person name="Kloareg B."/>
            <person name="Kowalczyk N."/>
            <person name="Labadie K."/>
            <person name="Leblanc C."/>
            <person name="Lopez P.J."/>
            <person name="McLachlan D.H."/>
            <person name="Meslet-Cladiere L."/>
            <person name="Moustafa A."/>
            <person name="Nehr Z."/>
            <person name="Nyvall Collen P."/>
            <person name="Panaud O."/>
            <person name="Partensky F."/>
            <person name="Poulain J."/>
            <person name="Rensing S.A."/>
            <person name="Rousvoal S."/>
            <person name="Samson G."/>
            <person name="Symeonidi A."/>
            <person name="Weissenbach J."/>
            <person name="Zambounis A."/>
            <person name="Wincker P."/>
            <person name="Boyen C."/>
        </authorList>
    </citation>
    <scope>NUCLEOTIDE SEQUENCE [LARGE SCALE GENOMIC DNA]</scope>
    <source>
        <strain evidence="8">cv. Stackhouse</strain>
    </source>
</reference>
<evidence type="ECO:0000256" key="4">
    <source>
        <dbReference type="PROSITE-ProRule" id="PRU00146"/>
    </source>
</evidence>
<feature type="compositionally biased region" description="Basic and acidic residues" evidence="5">
    <location>
        <begin position="1417"/>
        <end position="1430"/>
    </location>
</feature>
<keyword evidence="8" id="KW-1185">Reference proteome</keyword>
<dbReference type="InterPro" id="IPR019786">
    <property type="entry name" value="Zinc_finger_PHD-type_CS"/>
</dbReference>
<dbReference type="GO" id="GO:0061186">
    <property type="term" value="P:negative regulation of silent mating-type cassette heterochromatin formation"/>
    <property type="evidence" value="ECO:0007669"/>
    <property type="project" value="TreeGrafter"/>
</dbReference>
<dbReference type="SMART" id="SM00249">
    <property type="entry name" value="PHD"/>
    <property type="match status" value="1"/>
</dbReference>
<dbReference type="OMA" id="DQRASHE"/>
<gene>
    <name evidence="7" type="ORF">CHC_T00005143001</name>
</gene>
<feature type="compositionally biased region" description="Basic and acidic residues" evidence="5">
    <location>
        <begin position="912"/>
        <end position="932"/>
    </location>
</feature>
<dbReference type="Gene3D" id="3.30.40.10">
    <property type="entry name" value="Zinc/RING finger domain, C3HC4 (zinc finger)"/>
    <property type="match status" value="1"/>
</dbReference>
<evidence type="ECO:0000256" key="1">
    <source>
        <dbReference type="ARBA" id="ARBA00022723"/>
    </source>
</evidence>
<dbReference type="GO" id="GO:0033698">
    <property type="term" value="C:Rpd3L complex"/>
    <property type="evidence" value="ECO:0007669"/>
    <property type="project" value="TreeGrafter"/>
</dbReference>
<proteinExistence type="predicted"/>
<feature type="domain" description="PHD-type" evidence="6">
    <location>
        <begin position="595"/>
        <end position="643"/>
    </location>
</feature>
<feature type="compositionally biased region" description="Basic and acidic residues" evidence="5">
    <location>
        <begin position="1570"/>
        <end position="1581"/>
    </location>
</feature>
<feature type="compositionally biased region" description="Polar residues" evidence="5">
    <location>
        <begin position="1481"/>
        <end position="1492"/>
    </location>
</feature>
<dbReference type="InterPro" id="IPR053051">
    <property type="entry name" value="HDAC_complex_subunit"/>
</dbReference>
<dbReference type="RefSeq" id="XP_005717005.1">
    <property type="nucleotide sequence ID" value="XM_005716948.1"/>
</dbReference>
<dbReference type="PROSITE" id="PS50016">
    <property type="entry name" value="ZF_PHD_2"/>
    <property type="match status" value="1"/>
</dbReference>
<evidence type="ECO:0000256" key="2">
    <source>
        <dbReference type="ARBA" id="ARBA00022771"/>
    </source>
</evidence>
<dbReference type="GeneID" id="17324730"/>
<feature type="compositionally biased region" description="Basic and acidic residues" evidence="5">
    <location>
        <begin position="503"/>
        <end position="518"/>
    </location>
</feature>
<feature type="region of interest" description="Disordered" evidence="5">
    <location>
        <begin position="757"/>
        <end position="788"/>
    </location>
</feature>
<feature type="compositionally biased region" description="Basic and acidic residues" evidence="5">
    <location>
        <begin position="1191"/>
        <end position="1205"/>
    </location>
</feature>
<feature type="compositionally biased region" description="Polar residues" evidence="5">
    <location>
        <begin position="767"/>
        <end position="779"/>
    </location>
</feature>
<feature type="region of interest" description="Disordered" evidence="5">
    <location>
        <begin position="1095"/>
        <end position="1143"/>
    </location>
</feature>
<dbReference type="InterPro" id="IPR013083">
    <property type="entry name" value="Znf_RING/FYVE/PHD"/>
</dbReference>
<dbReference type="PANTHER" id="PTHR47793:SF1">
    <property type="entry name" value="HISTONE DEACETYLASE COMPLEX SUBUNIT CTI6"/>
    <property type="match status" value="1"/>
</dbReference>
<feature type="compositionally biased region" description="Basic and acidic residues" evidence="5">
    <location>
        <begin position="757"/>
        <end position="766"/>
    </location>
</feature>
<feature type="compositionally biased region" description="Basic and acidic residues" evidence="5">
    <location>
        <begin position="427"/>
        <end position="451"/>
    </location>
</feature>
<dbReference type="GO" id="GO:0008270">
    <property type="term" value="F:zinc ion binding"/>
    <property type="evidence" value="ECO:0007669"/>
    <property type="project" value="UniProtKB-KW"/>
</dbReference>